<dbReference type="Pfam" id="PF24245">
    <property type="entry name" value="INO80F"/>
    <property type="match status" value="1"/>
</dbReference>
<protein>
    <recommendedName>
        <fullName evidence="4">INO80 complex subunit F domain-containing protein</fullName>
    </recommendedName>
</protein>
<dbReference type="Proteomes" id="UP000594260">
    <property type="component" value="Unplaced"/>
</dbReference>
<proteinExistence type="predicted"/>
<feature type="compositionally biased region" description="Polar residues" evidence="3">
    <location>
        <begin position="175"/>
        <end position="186"/>
    </location>
</feature>
<dbReference type="EnsemblMetazoa" id="XM_022806447">
    <property type="protein sequence ID" value="XP_022662182"/>
    <property type="gene ID" value="LOC111250754"/>
</dbReference>
<evidence type="ECO:0000259" key="4">
    <source>
        <dbReference type="Pfam" id="PF24245"/>
    </source>
</evidence>
<evidence type="ECO:0000256" key="1">
    <source>
        <dbReference type="ARBA" id="ARBA00004123"/>
    </source>
</evidence>
<evidence type="ECO:0000256" key="2">
    <source>
        <dbReference type="ARBA" id="ARBA00023242"/>
    </source>
</evidence>
<dbReference type="RefSeq" id="XP_022662180.1">
    <property type="nucleotide sequence ID" value="XM_022806445.1"/>
</dbReference>
<feature type="region of interest" description="Disordered" evidence="3">
    <location>
        <begin position="117"/>
        <end position="194"/>
    </location>
</feature>
<keyword evidence="6" id="KW-1185">Reference proteome</keyword>
<accession>A0A7M7KEE9</accession>
<evidence type="ECO:0000313" key="5">
    <source>
        <dbReference type="EnsemblMetazoa" id="XP_022662180"/>
    </source>
</evidence>
<sequence length="194" mass="20694">MREEQQPVFASNMGSIAPPASAPGASVTSKFEELVQKCAQLESENAVLAYKLRRMRKTIRRLGQDNAFIQRRLREHIRKREGSTTTTLAALVATTTMGLSCEHGHTGVPTTIKMETPTQENQGAISAKSTNSAASRAAPTLSAPTPTSSTPVITATSNGHVGRTSNIKLEPPQANKKSGVSQNPVMTSIDVIGR</sequence>
<keyword evidence="2" id="KW-0539">Nucleus</keyword>
<organism evidence="5 6">
    <name type="scientific">Varroa destructor</name>
    <name type="common">Honeybee mite</name>
    <dbReference type="NCBI Taxonomy" id="109461"/>
    <lineage>
        <taxon>Eukaryota</taxon>
        <taxon>Metazoa</taxon>
        <taxon>Ecdysozoa</taxon>
        <taxon>Arthropoda</taxon>
        <taxon>Chelicerata</taxon>
        <taxon>Arachnida</taxon>
        <taxon>Acari</taxon>
        <taxon>Parasitiformes</taxon>
        <taxon>Mesostigmata</taxon>
        <taxon>Gamasina</taxon>
        <taxon>Dermanyssoidea</taxon>
        <taxon>Varroidae</taxon>
        <taxon>Varroa</taxon>
    </lineage>
</organism>
<evidence type="ECO:0000256" key="3">
    <source>
        <dbReference type="SAM" id="MobiDB-lite"/>
    </source>
</evidence>
<feature type="region of interest" description="Disordered" evidence="3">
    <location>
        <begin position="1"/>
        <end position="25"/>
    </location>
</feature>
<dbReference type="InParanoid" id="A0A7M7KEE9"/>
<dbReference type="RefSeq" id="XP_022662182.1">
    <property type="nucleotide sequence ID" value="XM_022806447.1"/>
</dbReference>
<dbReference type="GeneID" id="111250754"/>
<name>A0A7M7KEE9_VARDE</name>
<dbReference type="EnsemblMetazoa" id="XM_022806448">
    <property type="protein sequence ID" value="XP_022662183"/>
    <property type="gene ID" value="LOC111250754"/>
</dbReference>
<dbReference type="GO" id="GO:0005634">
    <property type="term" value="C:nucleus"/>
    <property type="evidence" value="ECO:0007669"/>
    <property type="project" value="UniProtKB-SubCell"/>
</dbReference>
<reference evidence="5" key="1">
    <citation type="submission" date="2021-01" db="UniProtKB">
        <authorList>
            <consortium name="EnsemblMetazoa"/>
        </authorList>
    </citation>
    <scope>IDENTIFICATION</scope>
</reference>
<dbReference type="EnsemblMetazoa" id="XM_022806445">
    <property type="protein sequence ID" value="XP_022662180"/>
    <property type="gene ID" value="LOC111250754"/>
</dbReference>
<dbReference type="RefSeq" id="XP_022662183.1">
    <property type="nucleotide sequence ID" value="XM_022806448.1"/>
</dbReference>
<comment type="subcellular location">
    <subcellularLocation>
        <location evidence="1">Nucleus</location>
    </subcellularLocation>
</comment>
<evidence type="ECO:0000313" key="6">
    <source>
        <dbReference type="Proteomes" id="UP000594260"/>
    </source>
</evidence>
<feature type="domain" description="INO80 complex subunit F" evidence="4">
    <location>
        <begin position="30"/>
        <end position="73"/>
    </location>
</feature>
<dbReference type="KEGG" id="vde:111250754"/>
<dbReference type="AlphaFoldDB" id="A0A7M7KEE9"/>
<dbReference type="InterPro" id="IPR056513">
    <property type="entry name" value="INO80F"/>
</dbReference>
<feature type="compositionally biased region" description="Low complexity" evidence="3">
    <location>
        <begin position="14"/>
        <end position="25"/>
    </location>
</feature>
<feature type="compositionally biased region" description="Low complexity" evidence="3">
    <location>
        <begin position="132"/>
        <end position="157"/>
    </location>
</feature>
<feature type="compositionally biased region" description="Polar residues" evidence="3">
    <location>
        <begin position="117"/>
        <end position="131"/>
    </location>
</feature>